<gene>
    <name evidence="7" type="ORF">MTBBW1_850030</name>
</gene>
<accession>A0A1W1HKZ0</accession>
<sequence>MTDTTGGLPFILVSPTQGISSELAGRVGEAVGDFFGYPIKVIQLLQHIDFAFNPDRDQYHSTRILEELASLAPERCIKILALTDKDLFIPILTHVYGEAQLNGMACIVSTHRLNTDFQLSEKKIFERIVKESIHELGHTFNLRHCKNQGCLMHYCRSLEDVDLKSSQFCRYCEVLLSDAFV</sequence>
<evidence type="ECO:0000313" key="8">
    <source>
        <dbReference type="Proteomes" id="UP000191931"/>
    </source>
</evidence>
<proteinExistence type="predicted"/>
<dbReference type="Pfam" id="PF07998">
    <property type="entry name" value="Peptidase_M54"/>
    <property type="match status" value="1"/>
</dbReference>
<evidence type="ECO:0000256" key="2">
    <source>
        <dbReference type="ARBA" id="ARBA00022670"/>
    </source>
</evidence>
<dbReference type="RefSeq" id="WP_080803129.1">
    <property type="nucleotide sequence ID" value="NZ_LT828544.1"/>
</dbReference>
<dbReference type="GO" id="GO:0006508">
    <property type="term" value="P:proteolysis"/>
    <property type="evidence" value="ECO:0007669"/>
    <property type="project" value="UniProtKB-KW"/>
</dbReference>
<dbReference type="STRING" id="1246637.MTBBW1_850030"/>
<keyword evidence="8" id="KW-1185">Reference proteome</keyword>
<dbReference type="GO" id="GO:0008237">
    <property type="term" value="F:metallopeptidase activity"/>
    <property type="evidence" value="ECO:0007669"/>
    <property type="project" value="UniProtKB-KW"/>
</dbReference>
<dbReference type="NCBIfam" id="NF033823">
    <property type="entry name" value="archmetzin"/>
    <property type="match status" value="1"/>
</dbReference>
<evidence type="ECO:0000256" key="3">
    <source>
        <dbReference type="ARBA" id="ARBA00022723"/>
    </source>
</evidence>
<dbReference type="OrthoDB" id="269208at2"/>
<keyword evidence="4" id="KW-0378">Hydrolase</keyword>
<comment type="cofactor">
    <cofactor evidence="1">
        <name>Zn(2+)</name>
        <dbReference type="ChEBI" id="CHEBI:29105"/>
    </cofactor>
</comment>
<protein>
    <recommendedName>
        <fullName evidence="9">Peptidase zinc-dependent</fullName>
    </recommendedName>
</protein>
<dbReference type="PIRSF" id="PIRSF005785">
    <property type="entry name" value="Zn-prot_arch"/>
    <property type="match status" value="1"/>
</dbReference>
<dbReference type="InterPro" id="IPR024079">
    <property type="entry name" value="MetalloPept_cat_dom_sf"/>
</dbReference>
<name>A0A1W1HKZ0_9BACT</name>
<evidence type="ECO:0000313" key="7">
    <source>
        <dbReference type="EMBL" id="SLM33042.1"/>
    </source>
</evidence>
<dbReference type="CDD" id="cd11375">
    <property type="entry name" value="Peptidase_M54"/>
    <property type="match status" value="1"/>
</dbReference>
<evidence type="ECO:0000256" key="4">
    <source>
        <dbReference type="ARBA" id="ARBA00022801"/>
    </source>
</evidence>
<keyword evidence="6" id="KW-0482">Metalloprotease</keyword>
<evidence type="ECO:0008006" key="9">
    <source>
        <dbReference type="Google" id="ProtNLM"/>
    </source>
</evidence>
<dbReference type="InterPro" id="IPR012962">
    <property type="entry name" value="Pept_M54_archaemetzincn"/>
</dbReference>
<evidence type="ECO:0000256" key="5">
    <source>
        <dbReference type="ARBA" id="ARBA00022833"/>
    </source>
</evidence>
<dbReference type="EMBL" id="FWEV01000331">
    <property type="protein sequence ID" value="SLM33042.1"/>
    <property type="molecule type" value="Genomic_DNA"/>
</dbReference>
<keyword evidence="3" id="KW-0479">Metal-binding</keyword>
<reference evidence="7 8" key="1">
    <citation type="submission" date="2017-03" db="EMBL/GenBank/DDBJ databases">
        <authorList>
            <person name="Afonso C.L."/>
            <person name="Miller P.J."/>
            <person name="Scott M.A."/>
            <person name="Spackman E."/>
            <person name="Goraichik I."/>
            <person name="Dimitrov K.M."/>
            <person name="Suarez D.L."/>
            <person name="Swayne D.E."/>
        </authorList>
    </citation>
    <scope>NUCLEOTIDE SEQUENCE [LARGE SCALE GENOMIC DNA]</scope>
    <source>
        <strain evidence="7">PRJEB14757</strain>
    </source>
</reference>
<dbReference type="PANTHER" id="PTHR15910:SF1">
    <property type="entry name" value="ARCHAEMETZINCIN-2"/>
    <property type="match status" value="1"/>
</dbReference>
<organism evidence="7 8">
    <name type="scientific">Desulfamplus magnetovallimortis</name>
    <dbReference type="NCBI Taxonomy" id="1246637"/>
    <lineage>
        <taxon>Bacteria</taxon>
        <taxon>Pseudomonadati</taxon>
        <taxon>Thermodesulfobacteriota</taxon>
        <taxon>Desulfobacteria</taxon>
        <taxon>Desulfobacterales</taxon>
        <taxon>Desulfobacteraceae</taxon>
        <taxon>Desulfamplus</taxon>
    </lineage>
</organism>
<dbReference type="Proteomes" id="UP000191931">
    <property type="component" value="Unassembled WGS sequence"/>
</dbReference>
<dbReference type="InterPro" id="IPR012091">
    <property type="entry name" value="Pept_M54_archaemetzncn_arc/bac"/>
</dbReference>
<evidence type="ECO:0000256" key="6">
    <source>
        <dbReference type="ARBA" id="ARBA00023049"/>
    </source>
</evidence>
<dbReference type="GO" id="GO:0008270">
    <property type="term" value="F:zinc ion binding"/>
    <property type="evidence" value="ECO:0007669"/>
    <property type="project" value="InterPro"/>
</dbReference>
<keyword evidence="5" id="KW-0862">Zinc</keyword>
<dbReference type="Gene3D" id="3.40.390.10">
    <property type="entry name" value="Collagenase (Catalytic Domain)"/>
    <property type="match status" value="1"/>
</dbReference>
<dbReference type="SUPFAM" id="SSF55486">
    <property type="entry name" value="Metalloproteases ('zincins'), catalytic domain"/>
    <property type="match status" value="1"/>
</dbReference>
<evidence type="ECO:0000256" key="1">
    <source>
        <dbReference type="ARBA" id="ARBA00001947"/>
    </source>
</evidence>
<dbReference type="AlphaFoldDB" id="A0A1W1HKZ0"/>
<keyword evidence="2" id="KW-0645">Protease</keyword>
<dbReference type="PANTHER" id="PTHR15910">
    <property type="entry name" value="ARCHAEMETZINCIN"/>
    <property type="match status" value="1"/>
</dbReference>